<name>A0A844Y688_9SPHN</name>
<comment type="caution">
    <text evidence="2">The sequence shown here is derived from an EMBL/GenBank/DDBJ whole genome shotgun (WGS) entry which is preliminary data.</text>
</comment>
<keyword evidence="3" id="KW-1185">Reference proteome</keyword>
<accession>A0A844Y688</accession>
<dbReference type="RefSeq" id="WP_160660890.1">
    <property type="nucleotide sequence ID" value="NZ_BAABDV010000001.1"/>
</dbReference>
<dbReference type="EMBL" id="WTYD01000001">
    <property type="protein sequence ID" value="MXO54110.1"/>
    <property type="molecule type" value="Genomic_DNA"/>
</dbReference>
<evidence type="ECO:0008006" key="4">
    <source>
        <dbReference type="Google" id="ProtNLM"/>
    </source>
</evidence>
<feature type="chain" id="PRO_5032383809" description="Peptidase inhibitor I78" evidence="1">
    <location>
        <begin position="17"/>
        <end position="101"/>
    </location>
</feature>
<dbReference type="AlphaFoldDB" id="A0A844Y688"/>
<feature type="signal peptide" evidence="1">
    <location>
        <begin position="1"/>
        <end position="16"/>
    </location>
</feature>
<reference evidence="2 3" key="1">
    <citation type="submission" date="2019-12" db="EMBL/GenBank/DDBJ databases">
        <title>Genomic-based taxomic classification of the family Erythrobacteraceae.</title>
        <authorList>
            <person name="Xu L."/>
        </authorList>
    </citation>
    <scope>NUCLEOTIDE SEQUENCE [LARGE SCALE GENOMIC DNA]</scope>
    <source>
        <strain evidence="2 3">JCM 17468</strain>
    </source>
</reference>
<dbReference type="InterPro" id="IPR021719">
    <property type="entry name" value="Prot_inh_I78"/>
</dbReference>
<gene>
    <name evidence="2" type="ORF">GRI47_08830</name>
</gene>
<dbReference type="Gene3D" id="3.30.10.10">
    <property type="entry name" value="Trypsin Inhibitor V, subunit A"/>
    <property type="match status" value="1"/>
</dbReference>
<evidence type="ECO:0000313" key="2">
    <source>
        <dbReference type="EMBL" id="MXO54110.1"/>
    </source>
</evidence>
<keyword evidence="1" id="KW-0732">Signal</keyword>
<proteinExistence type="predicted"/>
<dbReference type="Proteomes" id="UP000430272">
    <property type="component" value="Unassembled WGS sequence"/>
</dbReference>
<evidence type="ECO:0000256" key="1">
    <source>
        <dbReference type="SAM" id="SignalP"/>
    </source>
</evidence>
<organism evidence="2 3">
    <name type="scientific">Qipengyuania pelagi</name>
    <dbReference type="NCBI Taxonomy" id="994320"/>
    <lineage>
        <taxon>Bacteria</taxon>
        <taxon>Pseudomonadati</taxon>
        <taxon>Pseudomonadota</taxon>
        <taxon>Alphaproteobacteria</taxon>
        <taxon>Sphingomonadales</taxon>
        <taxon>Erythrobacteraceae</taxon>
        <taxon>Qipengyuania</taxon>
    </lineage>
</organism>
<sequence>MTRFAVPILASSLALAGCASVPGPIEDREAGTTGGTCTAQPAQRFIGQTASSETGAAILAATGAQALRWGPPDSVFTMDFRQDRVNVMYDAQLRITEIRCG</sequence>
<evidence type="ECO:0000313" key="3">
    <source>
        <dbReference type="Proteomes" id="UP000430272"/>
    </source>
</evidence>
<dbReference type="Pfam" id="PF11720">
    <property type="entry name" value="Inhibitor_I78"/>
    <property type="match status" value="1"/>
</dbReference>
<protein>
    <recommendedName>
        <fullName evidence="4">Peptidase inhibitor I78</fullName>
    </recommendedName>
</protein>
<dbReference type="PROSITE" id="PS51257">
    <property type="entry name" value="PROKAR_LIPOPROTEIN"/>
    <property type="match status" value="1"/>
</dbReference>
<dbReference type="OrthoDB" id="8724542at2"/>